<dbReference type="PANTHER" id="PTHR35562">
    <property type="entry name" value="DNA ENDONUCLEASE SMRA-RELATED"/>
    <property type="match status" value="1"/>
</dbReference>
<proteinExistence type="predicted"/>
<dbReference type="InterPro" id="IPR002625">
    <property type="entry name" value="Smr_dom"/>
</dbReference>
<evidence type="ECO:0000259" key="1">
    <source>
        <dbReference type="PROSITE" id="PS50828"/>
    </source>
</evidence>
<protein>
    <submittedName>
        <fullName evidence="2">Smr domain-containing protein</fullName>
    </submittedName>
</protein>
<dbReference type="SMART" id="SM00463">
    <property type="entry name" value="SMR"/>
    <property type="match status" value="1"/>
</dbReference>
<evidence type="ECO:0000313" key="3">
    <source>
        <dbReference type="Proteomes" id="UP000184139"/>
    </source>
</evidence>
<dbReference type="RefSeq" id="WP_073373934.1">
    <property type="nucleotide sequence ID" value="NZ_FQXS01000004.1"/>
</dbReference>
<dbReference type="Gene3D" id="3.30.1370.110">
    <property type="match status" value="1"/>
</dbReference>
<dbReference type="InterPro" id="IPR036063">
    <property type="entry name" value="Smr_dom_sf"/>
</dbReference>
<sequence length="102" mass="11454">MTSPETDPDEPVAIAIDGTLDLHHFSPKDFPSLIPDYLEQCRLHGIYEVRLIHGKGRGVLRRTVHHLLGRLPQVRSFHLADETRGSWGATLVLLDRSPANEP</sequence>
<dbReference type="Proteomes" id="UP000184139">
    <property type="component" value="Unassembled WGS sequence"/>
</dbReference>
<evidence type="ECO:0000313" key="2">
    <source>
        <dbReference type="EMBL" id="SHH59200.1"/>
    </source>
</evidence>
<keyword evidence="3" id="KW-1185">Reference proteome</keyword>
<organism evidence="2 3">
    <name type="scientific">Desulfofustis glycolicus DSM 9705</name>
    <dbReference type="NCBI Taxonomy" id="1121409"/>
    <lineage>
        <taxon>Bacteria</taxon>
        <taxon>Pseudomonadati</taxon>
        <taxon>Thermodesulfobacteriota</taxon>
        <taxon>Desulfobulbia</taxon>
        <taxon>Desulfobulbales</taxon>
        <taxon>Desulfocapsaceae</taxon>
        <taxon>Desulfofustis</taxon>
    </lineage>
</organism>
<dbReference type="STRING" id="1121409.SAMN02745124_01064"/>
<dbReference type="PANTHER" id="PTHR35562:SF2">
    <property type="entry name" value="DNA ENDONUCLEASE SMRA-RELATED"/>
    <property type="match status" value="1"/>
</dbReference>
<name>A0A1M5U8F0_9BACT</name>
<feature type="domain" description="Smr" evidence="1">
    <location>
        <begin position="20"/>
        <end position="95"/>
    </location>
</feature>
<dbReference type="EMBL" id="FQXS01000004">
    <property type="protein sequence ID" value="SHH59200.1"/>
    <property type="molecule type" value="Genomic_DNA"/>
</dbReference>
<dbReference type="OrthoDB" id="9808166at2"/>
<dbReference type="Pfam" id="PF01713">
    <property type="entry name" value="Smr"/>
    <property type="match status" value="1"/>
</dbReference>
<dbReference type="AlphaFoldDB" id="A0A1M5U8F0"/>
<dbReference type="SUPFAM" id="SSF160443">
    <property type="entry name" value="SMR domain-like"/>
    <property type="match status" value="1"/>
</dbReference>
<gene>
    <name evidence="2" type="ORF">SAMN02745124_01064</name>
</gene>
<accession>A0A1M5U8F0</accession>
<reference evidence="2 3" key="1">
    <citation type="submission" date="2016-11" db="EMBL/GenBank/DDBJ databases">
        <authorList>
            <person name="Jaros S."/>
            <person name="Januszkiewicz K."/>
            <person name="Wedrychowicz H."/>
        </authorList>
    </citation>
    <scope>NUCLEOTIDE SEQUENCE [LARGE SCALE GENOMIC DNA]</scope>
    <source>
        <strain evidence="2 3">DSM 9705</strain>
    </source>
</reference>
<dbReference type="PROSITE" id="PS50828">
    <property type="entry name" value="SMR"/>
    <property type="match status" value="1"/>
</dbReference>